<reference evidence="3 4" key="1">
    <citation type="submission" date="2018-11" db="EMBL/GenBank/DDBJ databases">
        <title>Saccharopolyspora rhizosphaerae sp. nov., an actinomycete isolated from rhizosphere soil in Thailand.</title>
        <authorList>
            <person name="Intra B."/>
            <person name="Euanorasetr J."/>
            <person name="Take A."/>
            <person name="Inahashi Y."/>
            <person name="Mori M."/>
            <person name="Panbangred W."/>
            <person name="Matsumoto A."/>
        </authorList>
    </citation>
    <scope>NUCLEOTIDE SEQUENCE [LARGE SCALE GENOMIC DNA]</scope>
    <source>
        <strain evidence="3 4">H219</strain>
    </source>
</reference>
<dbReference type="PANTHER" id="PTHR34215">
    <property type="entry name" value="BLL0784 PROTEIN"/>
    <property type="match status" value="1"/>
</dbReference>
<evidence type="ECO:0000259" key="2">
    <source>
        <dbReference type="Pfam" id="PF04296"/>
    </source>
</evidence>
<dbReference type="Pfam" id="PF04296">
    <property type="entry name" value="YlxR"/>
    <property type="match status" value="1"/>
</dbReference>
<evidence type="ECO:0000313" key="4">
    <source>
        <dbReference type="Proteomes" id="UP000274515"/>
    </source>
</evidence>
<organism evidence="3 4">
    <name type="scientific">Saccharopolyspora rhizosphaerae</name>
    <dbReference type="NCBI Taxonomy" id="2492662"/>
    <lineage>
        <taxon>Bacteria</taxon>
        <taxon>Bacillati</taxon>
        <taxon>Actinomycetota</taxon>
        <taxon>Actinomycetes</taxon>
        <taxon>Pseudonocardiales</taxon>
        <taxon>Pseudonocardiaceae</taxon>
        <taxon>Saccharopolyspora</taxon>
    </lineage>
</organism>
<dbReference type="InterPro" id="IPR007393">
    <property type="entry name" value="YlxR_dom"/>
</dbReference>
<dbReference type="EMBL" id="RSAA01000014">
    <property type="protein sequence ID" value="RRO16333.1"/>
    <property type="molecule type" value="Genomic_DNA"/>
</dbReference>
<dbReference type="InterPro" id="IPR037465">
    <property type="entry name" value="YlxR"/>
</dbReference>
<proteinExistence type="predicted"/>
<keyword evidence="4" id="KW-1185">Reference proteome</keyword>
<dbReference type="PANTHER" id="PTHR34215:SF1">
    <property type="entry name" value="YLXR DOMAIN-CONTAINING PROTEIN"/>
    <property type="match status" value="1"/>
</dbReference>
<dbReference type="AlphaFoldDB" id="A0A3R8P4S9"/>
<protein>
    <submittedName>
        <fullName evidence="3">YlxR family protein</fullName>
    </submittedName>
</protein>
<evidence type="ECO:0000256" key="1">
    <source>
        <dbReference type="SAM" id="MobiDB-lite"/>
    </source>
</evidence>
<name>A0A3R8P4S9_9PSEU</name>
<dbReference type="OrthoDB" id="5244965at2"/>
<dbReference type="Gene3D" id="3.30.1230.10">
    <property type="entry name" value="YlxR-like"/>
    <property type="match status" value="1"/>
</dbReference>
<sequence>MHTSAPGNGGRHVPVRTCVGCRARTSAGELLRVVAEVGGPGPLVVPDPRHRRPGRGAWLHPDPACLRLAERRRAFPRALRVPGSLDTSAVQHHLSAGQPRSAAQDTTDAGSVPRQATEGKQVDPS</sequence>
<evidence type="ECO:0000313" key="3">
    <source>
        <dbReference type="EMBL" id="RRO16333.1"/>
    </source>
</evidence>
<dbReference type="InterPro" id="IPR035931">
    <property type="entry name" value="YlxR-like_sf"/>
</dbReference>
<accession>A0A3R8P4S9</accession>
<dbReference type="CDD" id="cd00279">
    <property type="entry name" value="YlxR"/>
    <property type="match status" value="1"/>
</dbReference>
<feature type="region of interest" description="Disordered" evidence="1">
    <location>
        <begin position="86"/>
        <end position="125"/>
    </location>
</feature>
<feature type="region of interest" description="Disordered" evidence="1">
    <location>
        <begin position="38"/>
        <end position="60"/>
    </location>
</feature>
<gene>
    <name evidence="3" type="ORF">EIL87_13865</name>
</gene>
<comment type="caution">
    <text evidence="3">The sequence shown here is derived from an EMBL/GenBank/DDBJ whole genome shotgun (WGS) entry which is preliminary data.</text>
</comment>
<feature type="domain" description="YlxR" evidence="2">
    <location>
        <begin position="16"/>
        <end position="83"/>
    </location>
</feature>
<dbReference type="Proteomes" id="UP000274515">
    <property type="component" value="Unassembled WGS sequence"/>
</dbReference>
<dbReference type="SUPFAM" id="SSF64376">
    <property type="entry name" value="YlxR-like"/>
    <property type="match status" value="1"/>
</dbReference>